<feature type="transmembrane region" description="Helical" evidence="1">
    <location>
        <begin position="24"/>
        <end position="47"/>
    </location>
</feature>
<name>A0ABM9P6U6_9FLAO</name>
<dbReference type="EMBL" id="CAXJIO010000002">
    <property type="protein sequence ID" value="CAL2101168.1"/>
    <property type="molecule type" value="Genomic_DNA"/>
</dbReference>
<dbReference type="Pfam" id="PF13239">
    <property type="entry name" value="2TM"/>
    <property type="match status" value="1"/>
</dbReference>
<proteinExistence type="predicted"/>
<protein>
    <submittedName>
        <fullName evidence="3">2TM domain-containing protein</fullName>
    </submittedName>
</protein>
<reference evidence="3 4" key="1">
    <citation type="submission" date="2024-05" db="EMBL/GenBank/DDBJ databases">
        <authorList>
            <person name="Duchaud E."/>
        </authorList>
    </citation>
    <scope>NUCLEOTIDE SEQUENCE [LARGE SCALE GENOMIC DNA]</scope>
    <source>
        <strain evidence="3">Ena-SAMPLE-TAB-13-05-2024-13:56:06:370-140308</strain>
    </source>
</reference>
<dbReference type="InterPro" id="IPR025698">
    <property type="entry name" value="2TM_dom"/>
</dbReference>
<evidence type="ECO:0000256" key="1">
    <source>
        <dbReference type="SAM" id="Phobius"/>
    </source>
</evidence>
<dbReference type="Proteomes" id="UP001497527">
    <property type="component" value="Unassembled WGS sequence"/>
</dbReference>
<keyword evidence="1" id="KW-0472">Membrane</keyword>
<feature type="domain" description="2TM" evidence="2">
    <location>
        <begin position="14"/>
        <end position="101"/>
    </location>
</feature>
<dbReference type="RefSeq" id="WP_348713791.1">
    <property type="nucleotide sequence ID" value="NZ_CAXJIO010000002.1"/>
</dbReference>
<sequence length="106" mass="12652">MERNYTEEHKYLLAKKRVEKIKGFYWHLVAYVGVNFFISGVIVFGLMHDEGDTFTDAISNFGVYATWIFWGIGVFFHWLGTFGTNIFFSKDWEQKKIKEYLDEMKK</sequence>
<keyword evidence="1" id="KW-0812">Transmembrane</keyword>
<comment type="caution">
    <text evidence="3">The sequence shown here is derived from an EMBL/GenBank/DDBJ whole genome shotgun (WGS) entry which is preliminary data.</text>
</comment>
<accession>A0ABM9P6U6</accession>
<feature type="transmembrane region" description="Helical" evidence="1">
    <location>
        <begin position="67"/>
        <end position="88"/>
    </location>
</feature>
<keyword evidence="1" id="KW-1133">Transmembrane helix</keyword>
<keyword evidence="4" id="KW-1185">Reference proteome</keyword>
<evidence type="ECO:0000313" key="3">
    <source>
        <dbReference type="EMBL" id="CAL2101168.1"/>
    </source>
</evidence>
<evidence type="ECO:0000313" key="4">
    <source>
        <dbReference type="Proteomes" id="UP001497527"/>
    </source>
</evidence>
<gene>
    <name evidence="3" type="ORF">T190423A01A_110058</name>
</gene>
<organism evidence="3 4">
    <name type="scientific">Tenacibaculum polynesiense</name>
    <dbReference type="NCBI Taxonomy" id="3137857"/>
    <lineage>
        <taxon>Bacteria</taxon>
        <taxon>Pseudomonadati</taxon>
        <taxon>Bacteroidota</taxon>
        <taxon>Flavobacteriia</taxon>
        <taxon>Flavobacteriales</taxon>
        <taxon>Flavobacteriaceae</taxon>
        <taxon>Tenacibaculum</taxon>
    </lineage>
</organism>
<evidence type="ECO:0000259" key="2">
    <source>
        <dbReference type="Pfam" id="PF13239"/>
    </source>
</evidence>